<name>A0A7D5PEA8_9EURY</name>
<proteinExistence type="predicted"/>
<dbReference type="AlphaFoldDB" id="A0A7D5PEA8"/>
<dbReference type="Proteomes" id="UP000509346">
    <property type="component" value="Chromosome"/>
</dbReference>
<evidence type="ECO:0000313" key="2">
    <source>
        <dbReference type="Proteomes" id="UP000509346"/>
    </source>
</evidence>
<keyword evidence="2" id="KW-1185">Reference proteome</keyword>
<evidence type="ECO:0000313" key="1">
    <source>
        <dbReference type="EMBL" id="QLH85002.1"/>
    </source>
</evidence>
<dbReference type="SUPFAM" id="SSF48576">
    <property type="entry name" value="Terpenoid synthases"/>
    <property type="match status" value="1"/>
</dbReference>
<dbReference type="InterPro" id="IPR008949">
    <property type="entry name" value="Isoprenoid_synthase_dom_sf"/>
</dbReference>
<reference evidence="1 2" key="1">
    <citation type="submission" date="2020-07" db="EMBL/GenBank/DDBJ databases">
        <title>Halosimplex litoreum sp. nov. and Halosimplex rubrum sp. nov., isolated from different salt environments.</title>
        <authorList>
            <person name="Cui H."/>
        </authorList>
    </citation>
    <scope>NUCLEOTIDE SEQUENCE [LARGE SCALE GENOMIC DNA]</scope>
    <source>
        <strain evidence="1 2">R2</strain>
    </source>
</reference>
<dbReference type="OrthoDB" id="255611at2157"/>
<organism evidence="1 2">
    <name type="scientific">Halosimplex pelagicum</name>
    <dbReference type="NCBI Taxonomy" id="869886"/>
    <lineage>
        <taxon>Archaea</taxon>
        <taxon>Methanobacteriati</taxon>
        <taxon>Methanobacteriota</taxon>
        <taxon>Stenosarchaea group</taxon>
        <taxon>Halobacteria</taxon>
        <taxon>Halobacteriales</taxon>
        <taxon>Haloarculaceae</taxon>
        <taxon>Halosimplex</taxon>
    </lineage>
</organism>
<accession>A0A7D5PEA8</accession>
<dbReference type="KEGG" id="hpel:HZS54_14420"/>
<protein>
    <recommendedName>
        <fullName evidence="3">Terpene synthase</fullName>
    </recommendedName>
</protein>
<gene>
    <name evidence="1" type="ORF">HZS54_14420</name>
</gene>
<sequence length="326" mass="36620">MTVATAVPGSDGGADECLRAVRGVTLPDRVAALADGYDRHFEERDRFLWRWVYALLPSFTLSTVDEAHAAHVREQKTLLTMYVTVLDDLVEHRGDRATFREARRLACDTVAPDPERAAVDPETFAFVERLWTEFEDGLAGAPRRAEFADHFAYDFRQTADAMEYSALVSDTPHMANLAGTTRYGAHNMVMFPYADVDLMFSPAFDRRDLGALRDTLWDLQEMARIGNWLTTWEREVLEDDFSAGVVVAAVEEGVVSPEELAASEEPAAVVEAIRESGLEERFRRRWQRIYDGVRSRDADAESVDVDGLVAGMETVFEYHLASKGLK</sequence>
<dbReference type="EMBL" id="CP058909">
    <property type="protein sequence ID" value="QLH85002.1"/>
    <property type="molecule type" value="Genomic_DNA"/>
</dbReference>
<evidence type="ECO:0008006" key="3">
    <source>
        <dbReference type="Google" id="ProtNLM"/>
    </source>
</evidence>